<dbReference type="Pfam" id="PF01926">
    <property type="entry name" value="MMR_HSR1"/>
    <property type="match status" value="1"/>
</dbReference>
<comment type="caution">
    <text evidence="8">The sequence shown here is derived from an EMBL/GenBank/DDBJ whole genome shotgun (WGS) entry which is preliminary data.</text>
</comment>
<dbReference type="InterPro" id="IPR027417">
    <property type="entry name" value="P-loop_NTPase"/>
</dbReference>
<comment type="similarity">
    <text evidence="5">Belongs to the TRAFAC class YlqF/YawG GTPase family. NOG2 subfamily.</text>
</comment>
<name>A0ABQ9YKH2_9EUKA</name>
<dbReference type="InterPro" id="IPR006073">
    <property type="entry name" value="GTP-bd"/>
</dbReference>
<evidence type="ECO:0000256" key="1">
    <source>
        <dbReference type="ARBA" id="ARBA00004604"/>
    </source>
</evidence>
<organism evidence="8 9">
    <name type="scientific">Blattamonas nauphoetae</name>
    <dbReference type="NCBI Taxonomy" id="2049346"/>
    <lineage>
        <taxon>Eukaryota</taxon>
        <taxon>Metamonada</taxon>
        <taxon>Preaxostyla</taxon>
        <taxon>Oxymonadida</taxon>
        <taxon>Blattamonas</taxon>
    </lineage>
</organism>
<feature type="region of interest" description="Disordered" evidence="6">
    <location>
        <begin position="1"/>
        <end position="25"/>
    </location>
</feature>
<keyword evidence="4 5" id="KW-0539">Nucleus</keyword>
<dbReference type="Gene3D" id="3.40.50.300">
    <property type="entry name" value="P-loop containing nucleotide triphosphate hydrolases"/>
    <property type="match status" value="1"/>
</dbReference>
<evidence type="ECO:0000256" key="3">
    <source>
        <dbReference type="ARBA" id="ARBA00023134"/>
    </source>
</evidence>
<accession>A0ABQ9YKH2</accession>
<keyword evidence="9" id="KW-1185">Reference proteome</keyword>
<feature type="compositionally biased region" description="Acidic residues" evidence="6">
    <location>
        <begin position="498"/>
        <end position="529"/>
    </location>
</feature>
<dbReference type="CDD" id="cd01858">
    <property type="entry name" value="NGP_1"/>
    <property type="match status" value="1"/>
</dbReference>
<evidence type="ECO:0000256" key="4">
    <source>
        <dbReference type="ARBA" id="ARBA00023242"/>
    </source>
</evidence>
<dbReference type="InterPro" id="IPR012971">
    <property type="entry name" value="NOG2_N_dom"/>
</dbReference>
<feature type="region of interest" description="Disordered" evidence="6">
    <location>
        <begin position="488"/>
        <end position="606"/>
    </location>
</feature>
<proteinExistence type="inferred from homology"/>
<dbReference type="PRINTS" id="PR00326">
    <property type="entry name" value="GTP1OBG"/>
</dbReference>
<comment type="subcellular location">
    <subcellularLocation>
        <location evidence="1 5">Nucleus</location>
        <location evidence="1 5">Nucleolus</location>
    </subcellularLocation>
</comment>
<dbReference type="InterPro" id="IPR050755">
    <property type="entry name" value="TRAFAC_YlqF/YawG_RiboMat"/>
</dbReference>
<gene>
    <name evidence="8" type="ORF">BLNAU_791</name>
</gene>
<evidence type="ECO:0000313" key="9">
    <source>
        <dbReference type="Proteomes" id="UP001281761"/>
    </source>
</evidence>
<evidence type="ECO:0000256" key="6">
    <source>
        <dbReference type="SAM" id="MobiDB-lite"/>
    </source>
</evidence>
<evidence type="ECO:0000256" key="2">
    <source>
        <dbReference type="ARBA" id="ARBA00022741"/>
    </source>
</evidence>
<feature type="compositionally biased region" description="Basic and acidic residues" evidence="6">
    <location>
        <begin position="1"/>
        <end position="11"/>
    </location>
</feature>
<evidence type="ECO:0000313" key="8">
    <source>
        <dbReference type="EMBL" id="KAK2964260.1"/>
    </source>
</evidence>
<feature type="compositionally biased region" description="Basic residues" evidence="6">
    <location>
        <begin position="534"/>
        <end position="558"/>
    </location>
</feature>
<comment type="function">
    <text evidence="5">GTPase that associates with pre-60S ribosomal subunits in the nucleolus and is required for their nuclear export and maturation.</text>
</comment>
<dbReference type="PANTHER" id="PTHR11089">
    <property type="entry name" value="GTP-BINDING PROTEIN-RELATED"/>
    <property type="match status" value="1"/>
</dbReference>
<evidence type="ECO:0000259" key="7">
    <source>
        <dbReference type="PROSITE" id="PS51721"/>
    </source>
</evidence>
<dbReference type="InterPro" id="IPR030378">
    <property type="entry name" value="G_CP_dom"/>
</dbReference>
<keyword evidence="2 5" id="KW-0547">Nucleotide-binding</keyword>
<dbReference type="PROSITE" id="PS51721">
    <property type="entry name" value="G_CP"/>
    <property type="match status" value="1"/>
</dbReference>
<dbReference type="InterPro" id="IPR023179">
    <property type="entry name" value="GTP-bd_ortho_bundle_sf"/>
</dbReference>
<reference evidence="8 9" key="1">
    <citation type="journal article" date="2022" name="bioRxiv">
        <title>Genomics of Preaxostyla Flagellates Illuminates Evolutionary Transitions and the Path Towards Mitochondrial Loss.</title>
        <authorList>
            <person name="Novak L.V.F."/>
            <person name="Treitli S.C."/>
            <person name="Pyrih J."/>
            <person name="Halakuc P."/>
            <person name="Pipaliya S.V."/>
            <person name="Vacek V."/>
            <person name="Brzon O."/>
            <person name="Soukal P."/>
            <person name="Eme L."/>
            <person name="Dacks J.B."/>
            <person name="Karnkowska A."/>
            <person name="Elias M."/>
            <person name="Hampl V."/>
        </authorList>
    </citation>
    <scope>NUCLEOTIDE SEQUENCE [LARGE SCALE GENOMIC DNA]</scope>
    <source>
        <strain evidence="8">NAU3</strain>
        <tissue evidence="8">Gut</tissue>
    </source>
</reference>
<sequence length="606" mass="69190">MSSSDKPDRVAPKGAHNPRSKQSINRVQMYRERARRTKKGKYIEGSLKFHSKKSAAGIKARLPPDKTLFGGSRFAPQKVLQQVRDDYETAQNNPLSVVLTTAKFPMSLIKPEKQKRMDLLSADSFANTFGPKSQRKRPNISFDIPTDAPPTENPAELPFMANIAGSTMERDEPEDGLSLLVKSATARGANYDEEKDSNILKEEEFKDATRHSMFDKGQSKRIWSELYKVIDASDVIAVVLDARDAFGTRAYAIEKYIKENAQHKHIIFVMNKCDLVPAWVVRHNKYLLSQEYPTIAFHANINKPFGKDALFKLLSEMHRLHREKKTISVGLVGYPNVGKSSVINTLMKKKACNVAPVPGQTKVWQYVKLTNGIFLIDCPGIVPPSHKDTDTQLILKGVVRVENVQDASIHIPYVLSIVKHEYIEALYGVESWTNATDFLDQLAKKKGKLLQGGESKIDDVAKIVLSDFQRGRIPFFILNNQEGEVINEEGVGDKDDKELNDEELNFVDAKEEEEEFPIEEEEEDDEDVLDMLKQKRKVKKVRKKEKERHSGEKRRKERRMAEADEDSQEEKIEKPKKKRSKKEEPVIKDNEDKPIMKQKRTHSEFM</sequence>
<dbReference type="PANTHER" id="PTHR11089:SF9">
    <property type="entry name" value="NUCLEOLAR GTP-BINDING PROTEIN 2"/>
    <property type="match status" value="1"/>
</dbReference>
<dbReference type="InterPro" id="IPR024929">
    <property type="entry name" value="GNL2_CP_dom"/>
</dbReference>
<dbReference type="EMBL" id="JARBJD010000003">
    <property type="protein sequence ID" value="KAK2964260.1"/>
    <property type="molecule type" value="Genomic_DNA"/>
</dbReference>
<dbReference type="Proteomes" id="UP001281761">
    <property type="component" value="Unassembled WGS sequence"/>
</dbReference>
<dbReference type="SUPFAM" id="SSF52540">
    <property type="entry name" value="P-loop containing nucleoside triphosphate hydrolases"/>
    <property type="match status" value="1"/>
</dbReference>
<evidence type="ECO:0000256" key="5">
    <source>
        <dbReference type="RuleBase" id="RU364023"/>
    </source>
</evidence>
<dbReference type="Pfam" id="PF08153">
    <property type="entry name" value="NGP1NT"/>
    <property type="match status" value="1"/>
</dbReference>
<feature type="domain" description="CP-type G" evidence="7">
    <location>
        <begin position="223"/>
        <end position="384"/>
    </location>
</feature>
<feature type="compositionally biased region" description="Basic and acidic residues" evidence="6">
    <location>
        <begin position="581"/>
        <end position="606"/>
    </location>
</feature>
<protein>
    <recommendedName>
        <fullName evidence="5">Nucleolar GTP-binding protein 2</fullName>
    </recommendedName>
</protein>
<dbReference type="Gene3D" id="1.10.1580.10">
    <property type="match status" value="1"/>
</dbReference>
<keyword evidence="3 5" id="KW-0342">GTP-binding</keyword>